<dbReference type="CDD" id="cd00170">
    <property type="entry name" value="SEC14"/>
    <property type="match status" value="1"/>
</dbReference>
<evidence type="ECO:0000256" key="1">
    <source>
        <dbReference type="ARBA" id="ARBA00004370"/>
    </source>
</evidence>
<feature type="domain" description="CRAL-TRIO" evidence="5">
    <location>
        <begin position="197"/>
        <end position="378"/>
    </location>
</feature>
<dbReference type="KEGG" id="cmax:111467084"/>
<dbReference type="InterPro" id="IPR036273">
    <property type="entry name" value="CRAL/TRIO_N_dom_sf"/>
</dbReference>
<dbReference type="Pfam" id="PF00650">
    <property type="entry name" value="CRAL_TRIO"/>
    <property type="match status" value="1"/>
</dbReference>
<keyword evidence="6" id="KW-1185">Reference proteome</keyword>
<name>A0A6J1HV22_CUCMA</name>
<dbReference type="InterPro" id="IPR044834">
    <property type="entry name" value="PATL"/>
</dbReference>
<sequence length="495" mass="58075">MVVERKKKVSDETIMEDDMNFSINNDEELDHLEDDQFDLNFNNLKTVFLYFINRFRFHYIVEYSNIHKLCTCLLSLFELKKQNWALFDEQEKSDGEMSEKELDEMEKKLRKKKKKRALIEFRCKVEEAIIGNYLLGKPKPKEHHKEISLWGVPLLPSKGHEGTDVLLQKFLKAQRYKVSDAFDMLKNTLKWRKEYKADEILEEKLGGDLQNLVGFLEGKDREGHPLWFHANAALRDREMYQRTFGTDEKCEEFLRWMVQNMEKGIQRLRFEKGGVDSIVQITDLKNSPGPAMKEFRSVSKKALLLIQDHYPELVYKNIVINAPFWYYARHILRSKIISHKTKAKFIFAHQSKVSKTLLKFIAPEQLPVRYGGLKRDDDDEFSPADKTSELTVKGNFAGTIEFPAPETGVTIVWDVTVAGWDVVYKEEFLPEDEGSYRIQLQNQKKMGESLRNSFYINEPGKIVITIENPTFNSKKTVYYRSKVKPTVPMYILFNK</sequence>
<proteinExistence type="predicted"/>
<evidence type="ECO:0000259" key="5">
    <source>
        <dbReference type="PROSITE" id="PS50191"/>
    </source>
</evidence>
<dbReference type="InterPro" id="IPR001251">
    <property type="entry name" value="CRAL-TRIO_dom"/>
</dbReference>
<dbReference type="Gene3D" id="3.40.525.10">
    <property type="entry name" value="CRAL-TRIO lipid binding domain"/>
    <property type="match status" value="1"/>
</dbReference>
<accession>A0A6J1HV22</accession>
<keyword evidence="4" id="KW-0175">Coiled coil</keyword>
<dbReference type="OrthoDB" id="75724at2759"/>
<reference evidence="7" key="1">
    <citation type="submission" date="2025-08" db="UniProtKB">
        <authorList>
            <consortium name="RefSeq"/>
        </authorList>
    </citation>
    <scope>IDENTIFICATION</scope>
    <source>
        <tissue evidence="7">Young leaves</tissue>
    </source>
</reference>
<dbReference type="AlphaFoldDB" id="A0A6J1HV22"/>
<dbReference type="GO" id="GO:0016020">
    <property type="term" value="C:membrane"/>
    <property type="evidence" value="ECO:0007669"/>
    <property type="project" value="UniProtKB-SubCell"/>
</dbReference>
<organism evidence="6 7">
    <name type="scientific">Cucurbita maxima</name>
    <name type="common">Pumpkin</name>
    <name type="synonym">Winter squash</name>
    <dbReference type="NCBI Taxonomy" id="3661"/>
    <lineage>
        <taxon>Eukaryota</taxon>
        <taxon>Viridiplantae</taxon>
        <taxon>Streptophyta</taxon>
        <taxon>Embryophyta</taxon>
        <taxon>Tracheophyta</taxon>
        <taxon>Spermatophyta</taxon>
        <taxon>Magnoliopsida</taxon>
        <taxon>eudicotyledons</taxon>
        <taxon>Gunneridae</taxon>
        <taxon>Pentapetalae</taxon>
        <taxon>rosids</taxon>
        <taxon>fabids</taxon>
        <taxon>Cucurbitales</taxon>
        <taxon>Cucurbitaceae</taxon>
        <taxon>Cucurbiteae</taxon>
        <taxon>Cucurbita</taxon>
    </lineage>
</organism>
<dbReference type="PROSITE" id="PS50191">
    <property type="entry name" value="CRAL_TRIO"/>
    <property type="match status" value="1"/>
</dbReference>
<dbReference type="InterPro" id="IPR056794">
    <property type="entry name" value="PATL1-6_C_GOLD"/>
</dbReference>
<gene>
    <name evidence="7" type="primary">LOC111467084</name>
</gene>
<keyword evidence="3" id="KW-0472">Membrane</keyword>
<dbReference type="Pfam" id="PF03765">
    <property type="entry name" value="CRAL_TRIO_N"/>
    <property type="match status" value="1"/>
</dbReference>
<dbReference type="GO" id="GO:0008289">
    <property type="term" value="F:lipid binding"/>
    <property type="evidence" value="ECO:0007669"/>
    <property type="project" value="InterPro"/>
</dbReference>
<dbReference type="GeneID" id="111467084"/>
<evidence type="ECO:0000313" key="6">
    <source>
        <dbReference type="Proteomes" id="UP000504608"/>
    </source>
</evidence>
<dbReference type="SMART" id="SM00516">
    <property type="entry name" value="SEC14"/>
    <property type="match status" value="1"/>
</dbReference>
<dbReference type="Proteomes" id="UP000504608">
    <property type="component" value="Unplaced"/>
</dbReference>
<evidence type="ECO:0000256" key="4">
    <source>
        <dbReference type="SAM" id="Coils"/>
    </source>
</evidence>
<dbReference type="SUPFAM" id="SSF46938">
    <property type="entry name" value="CRAL/TRIO N-terminal domain"/>
    <property type="match status" value="1"/>
</dbReference>
<evidence type="ECO:0000256" key="3">
    <source>
        <dbReference type="ARBA" id="ARBA00023136"/>
    </source>
</evidence>
<dbReference type="InterPro" id="IPR036865">
    <property type="entry name" value="CRAL-TRIO_dom_sf"/>
</dbReference>
<dbReference type="PANTHER" id="PTHR45932:SF3">
    <property type="entry name" value="PATELLIN-4-LIKE"/>
    <property type="match status" value="1"/>
</dbReference>
<dbReference type="Pfam" id="PF25099">
    <property type="entry name" value="GOLD_PATL1_C"/>
    <property type="match status" value="1"/>
</dbReference>
<dbReference type="PANTHER" id="PTHR45932">
    <property type="entry name" value="PATELLIN-1"/>
    <property type="match status" value="1"/>
</dbReference>
<evidence type="ECO:0000256" key="2">
    <source>
        <dbReference type="ARBA" id="ARBA00022448"/>
    </source>
</evidence>
<comment type="subcellular location">
    <subcellularLocation>
        <location evidence="1">Membrane</location>
    </subcellularLocation>
</comment>
<dbReference type="InterPro" id="IPR011074">
    <property type="entry name" value="CRAL/TRIO_N_dom"/>
</dbReference>
<dbReference type="RefSeq" id="XP_022967640.1">
    <property type="nucleotide sequence ID" value="XM_023111872.1"/>
</dbReference>
<keyword evidence="2" id="KW-0813">Transport</keyword>
<feature type="coiled-coil region" evidence="4">
    <location>
        <begin position="95"/>
        <end position="122"/>
    </location>
</feature>
<protein>
    <submittedName>
        <fullName evidence="7">Patellin-6-like</fullName>
    </submittedName>
</protein>
<dbReference type="SMART" id="SM01100">
    <property type="entry name" value="CRAL_TRIO_N"/>
    <property type="match status" value="1"/>
</dbReference>
<evidence type="ECO:0000313" key="7">
    <source>
        <dbReference type="RefSeq" id="XP_022967640.1"/>
    </source>
</evidence>
<dbReference type="SUPFAM" id="SSF52087">
    <property type="entry name" value="CRAL/TRIO domain"/>
    <property type="match status" value="1"/>
</dbReference>